<reference evidence="3 4" key="1">
    <citation type="submission" date="2024-03" db="EMBL/GenBank/DDBJ databases">
        <title>Community enrichment and isolation of bacterial strains for fucoidan degradation.</title>
        <authorList>
            <person name="Sichert A."/>
        </authorList>
    </citation>
    <scope>NUCLEOTIDE SEQUENCE [LARGE SCALE GENOMIC DNA]</scope>
    <source>
        <strain evidence="3 4">AS62</strain>
    </source>
</reference>
<feature type="transmembrane region" description="Helical" evidence="1">
    <location>
        <begin position="12"/>
        <end position="35"/>
    </location>
</feature>
<comment type="caution">
    <text evidence="3">The sequence shown here is derived from an EMBL/GenBank/DDBJ whole genome shotgun (WGS) entry which is preliminary data.</text>
</comment>
<sequence>MNRDTKKLIKSMAIAAIVLAILFYFIPLITIFWLICGLLDISRNKAKTGMMFRRYFSGNGLLTWFLSPFNLFVDIISPRNPGVLKLEDLPETHRAEIDDVLDVFRAQKDTIIADIDAVFGEGRRGMYVYRWFGKKQIDNVPELNGDYKFVKTIAVSVFSGKEKTTWHYGPHRLSYRVLLNLSPIETDKVFIECQGKKHYWHEDPLYIFDDTLFHRSINDLDARRYVVFMDVARPSYVPAFIDAGLAFVSFVGGRLKKFFYKNWKLIGAKAN</sequence>
<keyword evidence="1" id="KW-1133">Transmembrane helix</keyword>
<proteinExistence type="predicted"/>
<dbReference type="InterPro" id="IPR007803">
    <property type="entry name" value="Asp/Arg/Pro-Hydrxlase"/>
</dbReference>
<dbReference type="Gene3D" id="2.60.120.330">
    <property type="entry name" value="B-lactam Antibiotic, Isopenicillin N Synthase, Chain"/>
    <property type="match status" value="1"/>
</dbReference>
<dbReference type="EMBL" id="JBBMQO010000002">
    <property type="protein sequence ID" value="MEM5500952.1"/>
    <property type="molecule type" value="Genomic_DNA"/>
</dbReference>
<evidence type="ECO:0000313" key="3">
    <source>
        <dbReference type="EMBL" id="MEM5500952.1"/>
    </source>
</evidence>
<keyword evidence="1" id="KW-0812">Transmembrane</keyword>
<dbReference type="Pfam" id="PF05118">
    <property type="entry name" value="Asp_Arg_Hydrox"/>
    <property type="match status" value="1"/>
</dbReference>
<dbReference type="InterPro" id="IPR027443">
    <property type="entry name" value="IPNS-like_sf"/>
</dbReference>
<accession>A0ABU9T490</accession>
<keyword evidence="4" id="KW-1185">Reference proteome</keyword>
<evidence type="ECO:0000256" key="1">
    <source>
        <dbReference type="SAM" id="Phobius"/>
    </source>
</evidence>
<name>A0ABU9T490_9HYPH</name>
<organism evidence="3 4">
    <name type="scientific">Ahrensia kielensis</name>
    <dbReference type="NCBI Taxonomy" id="76980"/>
    <lineage>
        <taxon>Bacteria</taxon>
        <taxon>Pseudomonadati</taxon>
        <taxon>Pseudomonadota</taxon>
        <taxon>Alphaproteobacteria</taxon>
        <taxon>Hyphomicrobiales</taxon>
        <taxon>Ahrensiaceae</taxon>
        <taxon>Ahrensia</taxon>
    </lineage>
</organism>
<evidence type="ECO:0000259" key="2">
    <source>
        <dbReference type="Pfam" id="PF05118"/>
    </source>
</evidence>
<feature type="domain" description="Aspartyl/asparaginy/proline hydroxylase" evidence="2">
    <location>
        <begin position="139"/>
        <end position="234"/>
    </location>
</feature>
<feature type="transmembrane region" description="Helical" evidence="1">
    <location>
        <begin position="55"/>
        <end position="76"/>
    </location>
</feature>
<dbReference type="RefSeq" id="WP_018687919.1">
    <property type="nucleotide sequence ID" value="NZ_JBBMQO010000002.1"/>
</dbReference>
<dbReference type="Proteomes" id="UP001477870">
    <property type="component" value="Unassembled WGS sequence"/>
</dbReference>
<protein>
    <submittedName>
        <fullName evidence="3">Aspartyl/asparaginyl beta-hydroxylase domain-containing protein</fullName>
    </submittedName>
</protein>
<evidence type="ECO:0000313" key="4">
    <source>
        <dbReference type="Proteomes" id="UP001477870"/>
    </source>
</evidence>
<gene>
    <name evidence="3" type="ORF">WNY59_05060</name>
</gene>
<keyword evidence="1" id="KW-0472">Membrane</keyword>